<keyword evidence="4 5" id="KW-0720">Serine protease</keyword>
<dbReference type="GO" id="GO:0007165">
    <property type="term" value="P:signal transduction"/>
    <property type="evidence" value="ECO:0007669"/>
    <property type="project" value="TreeGrafter"/>
</dbReference>
<evidence type="ECO:0000256" key="4">
    <source>
        <dbReference type="ARBA" id="ARBA00022825"/>
    </source>
</evidence>
<evidence type="ECO:0000256" key="1">
    <source>
        <dbReference type="ARBA" id="ARBA00009179"/>
    </source>
</evidence>
<dbReference type="Gene3D" id="2.30.42.10">
    <property type="match status" value="1"/>
</dbReference>
<organism evidence="7 8">
    <name type="scientific">Pseudopedobacter saltans</name>
    <dbReference type="NCBI Taxonomy" id="151895"/>
    <lineage>
        <taxon>Bacteria</taxon>
        <taxon>Pseudomonadati</taxon>
        <taxon>Bacteroidota</taxon>
        <taxon>Sphingobacteriia</taxon>
        <taxon>Sphingobacteriales</taxon>
        <taxon>Sphingobacteriaceae</taxon>
        <taxon>Pseudopedobacter</taxon>
    </lineage>
</organism>
<dbReference type="PANTHER" id="PTHR32060">
    <property type="entry name" value="TAIL-SPECIFIC PROTEASE"/>
    <property type="match status" value="1"/>
</dbReference>
<name>A0A2W5GWQ0_9SPHI</name>
<reference evidence="7 8" key="1">
    <citation type="submission" date="2017-11" db="EMBL/GenBank/DDBJ databases">
        <title>Infants hospitalized years apart are colonized by the same room-sourced microbial strains.</title>
        <authorList>
            <person name="Brooks B."/>
            <person name="Olm M.R."/>
            <person name="Firek B.A."/>
            <person name="Baker R."/>
            <person name="Thomas B.C."/>
            <person name="Morowitz M.J."/>
            <person name="Banfield J.F."/>
        </authorList>
    </citation>
    <scope>NUCLEOTIDE SEQUENCE [LARGE SCALE GENOMIC DNA]</scope>
    <source>
        <strain evidence="7">S2_009_000_R2_76</strain>
    </source>
</reference>
<dbReference type="CDD" id="cd07560">
    <property type="entry name" value="Peptidase_S41_CPP"/>
    <property type="match status" value="1"/>
</dbReference>
<dbReference type="CDD" id="cd06782">
    <property type="entry name" value="cpPDZ_CPP-like"/>
    <property type="match status" value="1"/>
</dbReference>
<dbReference type="Pfam" id="PF00595">
    <property type="entry name" value="PDZ"/>
    <property type="match status" value="1"/>
</dbReference>
<evidence type="ECO:0000259" key="6">
    <source>
        <dbReference type="PROSITE" id="PS50106"/>
    </source>
</evidence>
<dbReference type="SUPFAM" id="SSF50156">
    <property type="entry name" value="PDZ domain-like"/>
    <property type="match status" value="1"/>
</dbReference>
<dbReference type="Pfam" id="PF03572">
    <property type="entry name" value="Peptidase_S41"/>
    <property type="match status" value="1"/>
</dbReference>
<sequence>MLYKLEKLMLSKRTLPVLVIFLITGILGAYSCKGKVNDNDTIGRQQQLLQYIGMVLERDHYSPKPIDDAFSKLVFTKYLSSIDGEKNIFLKKDIDSLNGVFGTKIDDEIHGDAPMLFFLTAFDMLNQRIGKVTKIYNDVLSKPFDFTTDETLPASLDSVDYPSDDAAQLDIWRKRLKYQTLTRFVDLQNQREKAADTSSMKKKSDAALEKEAREAVKKMLDRSFKKFSRDNNEAQQYSLFVNTICHIMDPHTDYFPPAEKRDFDNEMGNKFYGIGAQLGQNPDGSIKIVEVVKGMPAWKSGKIHENDIILKVGQATGEAVDISGYDITDAVKLIRGAKGSSVKLTIKKALDGSIEVITLERDLLKQDELDARSAILERGGKRLGYIYLPEFYYDFSDPNGAQCARDVAAEVEKLKKDHIDGLIFDLQSNNGGSLSEVNKMVGLFVNQNPVVQVRDRNGNSETLNKDGQATIYDGPMLVMINDFSASAAEIFAAAIQDYKRGVIIGNDSYGKGTVQRQMAIGKQNANGEPEFGALKLTFQKFYRINGESTQRKGVVPDIAFPDVYAFLKMRERDDPYALPYDKIPAIPYNLWKSSYDEAKIISNSQTRISKNPAFVAMQKNIDWLTSNDGKPINLNIIKYKEDRANAAKVNSKDDSLMVVKNPVVSKPATANYDKFYKNADTSKGKRYQDWLKNVAKNIYIDEAANTMMEMLGAPHQTPIDNKKK</sequence>
<evidence type="ECO:0000313" key="8">
    <source>
        <dbReference type="Proteomes" id="UP000249645"/>
    </source>
</evidence>
<dbReference type="InterPro" id="IPR029045">
    <property type="entry name" value="ClpP/crotonase-like_dom_sf"/>
</dbReference>
<dbReference type="InterPro" id="IPR020992">
    <property type="entry name" value="Tail_Prtase_C"/>
</dbReference>
<dbReference type="Pfam" id="PF17804">
    <property type="entry name" value="TSP_NTD"/>
    <property type="match status" value="1"/>
</dbReference>
<dbReference type="InterPro" id="IPR001478">
    <property type="entry name" value="PDZ"/>
</dbReference>
<protein>
    <submittedName>
        <fullName evidence="7">Tail-specific protease</fullName>
    </submittedName>
</protein>
<dbReference type="GO" id="GO:0006508">
    <property type="term" value="P:proteolysis"/>
    <property type="evidence" value="ECO:0007669"/>
    <property type="project" value="UniProtKB-KW"/>
</dbReference>
<dbReference type="AlphaFoldDB" id="A0A2W5GWQ0"/>
<proteinExistence type="inferred from homology"/>
<comment type="similarity">
    <text evidence="1 5">Belongs to the peptidase S41A family.</text>
</comment>
<dbReference type="GO" id="GO:0008236">
    <property type="term" value="F:serine-type peptidase activity"/>
    <property type="evidence" value="ECO:0007669"/>
    <property type="project" value="UniProtKB-KW"/>
</dbReference>
<comment type="caution">
    <text evidence="7">The sequence shown here is derived from an EMBL/GenBank/DDBJ whole genome shotgun (WGS) entry which is preliminary data.</text>
</comment>
<evidence type="ECO:0000256" key="5">
    <source>
        <dbReference type="RuleBase" id="RU004404"/>
    </source>
</evidence>
<dbReference type="GO" id="GO:0030288">
    <property type="term" value="C:outer membrane-bounded periplasmic space"/>
    <property type="evidence" value="ECO:0007669"/>
    <property type="project" value="TreeGrafter"/>
</dbReference>
<dbReference type="InterPro" id="IPR004447">
    <property type="entry name" value="Peptidase_S41A"/>
</dbReference>
<gene>
    <name evidence="7" type="ORF">DI598_05940</name>
</gene>
<dbReference type="Proteomes" id="UP000249645">
    <property type="component" value="Unassembled WGS sequence"/>
</dbReference>
<accession>A0A2W5GWQ0</accession>
<dbReference type="NCBIfam" id="TIGR00225">
    <property type="entry name" value="prc"/>
    <property type="match status" value="1"/>
</dbReference>
<dbReference type="Pfam" id="PF11818">
    <property type="entry name" value="DUF3340"/>
    <property type="match status" value="1"/>
</dbReference>
<dbReference type="InterPro" id="IPR040573">
    <property type="entry name" value="TSP_N"/>
</dbReference>
<evidence type="ECO:0000256" key="3">
    <source>
        <dbReference type="ARBA" id="ARBA00022801"/>
    </source>
</evidence>
<keyword evidence="2 5" id="KW-0645">Protease</keyword>
<dbReference type="PANTHER" id="PTHR32060:SF22">
    <property type="entry name" value="CARBOXYL-TERMINAL-PROCESSING PEPTIDASE 3, CHLOROPLASTIC"/>
    <property type="match status" value="1"/>
</dbReference>
<dbReference type="SMART" id="SM00245">
    <property type="entry name" value="TSPc"/>
    <property type="match status" value="1"/>
</dbReference>
<keyword evidence="3 5" id="KW-0378">Hydrolase</keyword>
<dbReference type="EMBL" id="QFOI01000074">
    <property type="protein sequence ID" value="PZP50276.1"/>
    <property type="molecule type" value="Genomic_DNA"/>
</dbReference>
<dbReference type="PROSITE" id="PS51257">
    <property type="entry name" value="PROKAR_LIPOPROTEIN"/>
    <property type="match status" value="1"/>
</dbReference>
<dbReference type="Gene3D" id="3.90.226.10">
    <property type="entry name" value="2-enoyl-CoA Hydratase, Chain A, domain 1"/>
    <property type="match status" value="1"/>
</dbReference>
<feature type="domain" description="PDZ" evidence="6">
    <location>
        <begin position="268"/>
        <end position="337"/>
    </location>
</feature>
<evidence type="ECO:0000313" key="7">
    <source>
        <dbReference type="EMBL" id="PZP50276.1"/>
    </source>
</evidence>
<dbReference type="InterPro" id="IPR005151">
    <property type="entry name" value="Tail-specific_protease"/>
</dbReference>
<dbReference type="SUPFAM" id="SSF52096">
    <property type="entry name" value="ClpP/crotonase"/>
    <property type="match status" value="1"/>
</dbReference>
<dbReference type="SMART" id="SM00228">
    <property type="entry name" value="PDZ"/>
    <property type="match status" value="1"/>
</dbReference>
<dbReference type="Gene3D" id="3.30.750.44">
    <property type="match status" value="1"/>
</dbReference>
<dbReference type="GO" id="GO:0004175">
    <property type="term" value="F:endopeptidase activity"/>
    <property type="evidence" value="ECO:0007669"/>
    <property type="project" value="TreeGrafter"/>
</dbReference>
<dbReference type="PROSITE" id="PS50106">
    <property type="entry name" value="PDZ"/>
    <property type="match status" value="1"/>
</dbReference>
<evidence type="ECO:0000256" key="2">
    <source>
        <dbReference type="ARBA" id="ARBA00022670"/>
    </source>
</evidence>
<dbReference type="InterPro" id="IPR036034">
    <property type="entry name" value="PDZ_sf"/>
</dbReference>